<dbReference type="PROSITE" id="PS51253">
    <property type="entry name" value="HTH_CENPB"/>
    <property type="match status" value="1"/>
</dbReference>
<sequence>MSDDYGDGKWCKPLRVTSPQLEKELWEWIQKVEAQGVCLSRELIKMKARDIQQTLCDAWELTISEGWLSAFVNCFRHTAFKTYKASAYDNKMQRIKHTLIFINEQTYQFESMYGMVHIDEKWLIENIDERTFLILPDEELPERHRRSKAIRPQDNVSGLGFAASSERLCPIGDSKCYTLPVAVPNALDTVSMTAIILCELGKMCHEALCRRLYNEKGNR</sequence>
<dbReference type="Gene3D" id="1.10.10.60">
    <property type="entry name" value="Homeodomain-like"/>
    <property type="match status" value="1"/>
</dbReference>
<evidence type="ECO:0000256" key="1">
    <source>
        <dbReference type="ARBA" id="ARBA00023125"/>
    </source>
</evidence>
<evidence type="ECO:0000313" key="3">
    <source>
        <dbReference type="EMBL" id="KUF84333.1"/>
    </source>
</evidence>
<proteinExistence type="predicted"/>
<dbReference type="Pfam" id="PF03221">
    <property type="entry name" value="HTH_Tnp_Tc5"/>
    <property type="match status" value="1"/>
</dbReference>
<reference evidence="3 4" key="1">
    <citation type="submission" date="2015-11" db="EMBL/GenBank/DDBJ databases">
        <title>Genomes and virulence difference between two physiological races of Phytophthora nicotianae.</title>
        <authorList>
            <person name="Liu H."/>
            <person name="Ma X."/>
            <person name="Yu H."/>
            <person name="Fang D."/>
            <person name="Li Y."/>
            <person name="Wang X."/>
            <person name="Wang W."/>
            <person name="Dong Y."/>
            <person name="Xiao B."/>
        </authorList>
    </citation>
    <scope>NUCLEOTIDE SEQUENCE [LARGE SCALE GENOMIC DNA]</scope>
    <source>
        <strain evidence="4">race 0</strain>
    </source>
</reference>
<feature type="domain" description="HTH CENPB-type" evidence="2">
    <location>
        <begin position="9"/>
        <end position="81"/>
    </location>
</feature>
<dbReference type="SUPFAM" id="SSF46689">
    <property type="entry name" value="Homeodomain-like"/>
    <property type="match status" value="1"/>
</dbReference>
<comment type="caution">
    <text evidence="3">The sequence shown here is derived from an EMBL/GenBank/DDBJ whole genome shotgun (WGS) entry which is preliminary data.</text>
</comment>
<dbReference type="GO" id="GO:0003677">
    <property type="term" value="F:DNA binding"/>
    <property type="evidence" value="ECO:0007669"/>
    <property type="project" value="UniProtKB-KW"/>
</dbReference>
<dbReference type="Proteomes" id="UP000052943">
    <property type="component" value="Unassembled WGS sequence"/>
</dbReference>
<accession>A0A0W8CJF8</accession>
<dbReference type="InterPro" id="IPR006600">
    <property type="entry name" value="HTH_CenpB_DNA-bd_dom"/>
</dbReference>
<evidence type="ECO:0000313" key="4">
    <source>
        <dbReference type="Proteomes" id="UP000052943"/>
    </source>
</evidence>
<name>A0A0W8CJF8_PHYNI</name>
<dbReference type="PANTHER" id="PTHR47169">
    <property type="entry name" value="OS01G0541250 PROTEIN"/>
    <property type="match status" value="1"/>
</dbReference>
<keyword evidence="1" id="KW-0238">DNA-binding</keyword>
<protein>
    <recommendedName>
        <fullName evidence="2">HTH CENPB-type domain-containing protein</fullName>
    </recommendedName>
</protein>
<dbReference type="PANTHER" id="PTHR47169:SF2">
    <property type="entry name" value="OS01G0541250 PROTEIN"/>
    <property type="match status" value="1"/>
</dbReference>
<gene>
    <name evidence="3" type="ORF">AM587_10002549</name>
</gene>
<organism evidence="3 4">
    <name type="scientific">Phytophthora nicotianae</name>
    <name type="common">Potato buckeye rot agent</name>
    <name type="synonym">Phytophthora parasitica</name>
    <dbReference type="NCBI Taxonomy" id="4792"/>
    <lineage>
        <taxon>Eukaryota</taxon>
        <taxon>Sar</taxon>
        <taxon>Stramenopiles</taxon>
        <taxon>Oomycota</taxon>
        <taxon>Peronosporomycetes</taxon>
        <taxon>Peronosporales</taxon>
        <taxon>Peronosporaceae</taxon>
        <taxon>Phytophthora</taxon>
    </lineage>
</organism>
<dbReference type="AlphaFoldDB" id="A0A0W8CJF8"/>
<dbReference type="InterPro" id="IPR009057">
    <property type="entry name" value="Homeodomain-like_sf"/>
</dbReference>
<dbReference type="EMBL" id="LNFO01002921">
    <property type="protein sequence ID" value="KUF84333.1"/>
    <property type="molecule type" value="Genomic_DNA"/>
</dbReference>
<evidence type="ECO:0000259" key="2">
    <source>
        <dbReference type="PROSITE" id="PS51253"/>
    </source>
</evidence>
<dbReference type="OrthoDB" id="143067at2759"/>
<dbReference type="SMART" id="SM00674">
    <property type="entry name" value="CENPB"/>
    <property type="match status" value="1"/>
</dbReference>